<evidence type="ECO:0000313" key="4">
    <source>
        <dbReference type="EMBL" id="RDJ26323.1"/>
    </source>
</evidence>
<sequence length="219" mass="23723">MFDIPAFSLPISLPERARPQGRITLALMGEEGAFARERLGGWSHPADKAYSPSSQAARALLRYMLRGEVDASRQRSILRDPTGRPVLEAGAREVTPVISISHANGFVAAAYGFVPGLGLDLECSAKERDIAGIAELAFGPAERRQVAQDGPKAFYRIWTGREALAKATGRAFAQLTDRCDYLAGPVSGGVMRAHVDETAWSVAHAKPSDQMFLSIAWRD</sequence>
<evidence type="ECO:0000313" key="5">
    <source>
        <dbReference type="Proteomes" id="UP000255207"/>
    </source>
</evidence>
<dbReference type="InterPro" id="IPR008278">
    <property type="entry name" value="4-PPantetheinyl_Trfase_dom"/>
</dbReference>
<keyword evidence="2" id="KW-0808">Transferase</keyword>
<comment type="caution">
    <text evidence="4">The sequence shown here is derived from an EMBL/GenBank/DDBJ whole genome shotgun (WGS) entry which is preliminary data.</text>
</comment>
<name>A0A370L839_9HYPH</name>
<dbReference type="PANTHER" id="PTHR12215:SF10">
    <property type="entry name" value="L-AMINOADIPATE-SEMIALDEHYDE DEHYDROGENASE-PHOSPHOPANTETHEINYL TRANSFERASE"/>
    <property type="match status" value="1"/>
</dbReference>
<evidence type="ECO:0000256" key="1">
    <source>
        <dbReference type="ARBA" id="ARBA00010990"/>
    </source>
</evidence>
<dbReference type="Proteomes" id="UP000255207">
    <property type="component" value="Unassembled WGS sequence"/>
</dbReference>
<keyword evidence="5" id="KW-1185">Reference proteome</keyword>
<evidence type="ECO:0000259" key="3">
    <source>
        <dbReference type="Pfam" id="PF01648"/>
    </source>
</evidence>
<dbReference type="OrthoDB" id="9808281at2"/>
<dbReference type="RefSeq" id="WP_114829265.1">
    <property type="nucleotide sequence ID" value="NZ_QQTO01000022.1"/>
</dbReference>
<feature type="domain" description="4'-phosphopantetheinyl transferase" evidence="3">
    <location>
        <begin position="116"/>
        <end position="177"/>
    </location>
</feature>
<gene>
    <name evidence="4" type="ORF">DWE98_10905</name>
</gene>
<organism evidence="4 5">
    <name type="scientific">Bosea caraganae</name>
    <dbReference type="NCBI Taxonomy" id="2763117"/>
    <lineage>
        <taxon>Bacteria</taxon>
        <taxon>Pseudomonadati</taxon>
        <taxon>Pseudomonadota</taxon>
        <taxon>Alphaproteobacteria</taxon>
        <taxon>Hyphomicrobiales</taxon>
        <taxon>Boseaceae</taxon>
        <taxon>Bosea</taxon>
    </lineage>
</organism>
<dbReference type="SUPFAM" id="SSF56214">
    <property type="entry name" value="4'-phosphopantetheinyl transferase"/>
    <property type="match status" value="1"/>
</dbReference>
<accession>A0A370L839</accession>
<dbReference type="InterPro" id="IPR050559">
    <property type="entry name" value="P-Pant_transferase_sf"/>
</dbReference>
<proteinExistence type="inferred from homology"/>
<dbReference type="AlphaFoldDB" id="A0A370L839"/>
<dbReference type="GO" id="GO:0005829">
    <property type="term" value="C:cytosol"/>
    <property type="evidence" value="ECO:0007669"/>
    <property type="project" value="TreeGrafter"/>
</dbReference>
<dbReference type="InterPro" id="IPR037143">
    <property type="entry name" value="4-PPantetheinyl_Trfase_dom_sf"/>
</dbReference>
<dbReference type="PANTHER" id="PTHR12215">
    <property type="entry name" value="PHOSPHOPANTETHEINE TRANSFERASE"/>
    <property type="match status" value="1"/>
</dbReference>
<dbReference type="Gene3D" id="3.90.470.20">
    <property type="entry name" value="4'-phosphopantetheinyl transferase domain"/>
    <property type="match status" value="2"/>
</dbReference>
<reference evidence="5" key="1">
    <citation type="submission" date="2018-07" db="EMBL/GenBank/DDBJ databases">
        <authorList>
            <person name="Safronova V.I."/>
            <person name="Chirak E.R."/>
            <person name="Sazanova A.L."/>
        </authorList>
    </citation>
    <scope>NUCLEOTIDE SEQUENCE [LARGE SCALE GENOMIC DNA]</scope>
    <source>
        <strain evidence="5">RCAM04685</strain>
    </source>
</reference>
<dbReference type="EMBL" id="QQTP01000004">
    <property type="protein sequence ID" value="RDJ26323.1"/>
    <property type="molecule type" value="Genomic_DNA"/>
</dbReference>
<dbReference type="Pfam" id="PF01648">
    <property type="entry name" value="ACPS"/>
    <property type="match status" value="1"/>
</dbReference>
<dbReference type="GO" id="GO:0000287">
    <property type="term" value="F:magnesium ion binding"/>
    <property type="evidence" value="ECO:0007669"/>
    <property type="project" value="InterPro"/>
</dbReference>
<dbReference type="GO" id="GO:0008897">
    <property type="term" value="F:holo-[acyl-carrier-protein] synthase activity"/>
    <property type="evidence" value="ECO:0007669"/>
    <property type="project" value="InterPro"/>
</dbReference>
<protein>
    <recommendedName>
        <fullName evidence="3">4'-phosphopantetheinyl transferase domain-containing protein</fullName>
    </recommendedName>
</protein>
<evidence type="ECO:0000256" key="2">
    <source>
        <dbReference type="ARBA" id="ARBA00022679"/>
    </source>
</evidence>
<comment type="similarity">
    <text evidence="1">Belongs to the P-Pant transferase superfamily. Gsp/Sfp/HetI/AcpT family.</text>
</comment>
<dbReference type="GO" id="GO:0019878">
    <property type="term" value="P:lysine biosynthetic process via aminoadipic acid"/>
    <property type="evidence" value="ECO:0007669"/>
    <property type="project" value="TreeGrafter"/>
</dbReference>